<dbReference type="WBParaSite" id="PSAMB.scaffold6251size9877.g28205.t1">
    <property type="protein sequence ID" value="PSAMB.scaffold6251size9877.g28205.t1"/>
    <property type="gene ID" value="PSAMB.scaffold6251size9877.g28205"/>
</dbReference>
<evidence type="ECO:0000256" key="10">
    <source>
        <dbReference type="ARBA" id="ARBA00022842"/>
    </source>
</evidence>
<dbReference type="FunFam" id="2.40.33.10:FF:000023">
    <property type="entry name" value="Pyruvate kinase PKM"/>
    <property type="match status" value="1"/>
</dbReference>
<feature type="compositionally biased region" description="Basic and acidic residues" evidence="14">
    <location>
        <begin position="31"/>
        <end position="47"/>
    </location>
</feature>
<comment type="pathway">
    <text evidence="2 13">Carbohydrate degradation; glycolysis; pyruvate from D-glyceraldehyde 3-phosphate: step 5/5.</text>
</comment>
<evidence type="ECO:0000313" key="16">
    <source>
        <dbReference type="Proteomes" id="UP000887566"/>
    </source>
</evidence>
<keyword evidence="9" id="KW-0067">ATP-binding</keyword>
<evidence type="ECO:0000256" key="14">
    <source>
        <dbReference type="SAM" id="MobiDB-lite"/>
    </source>
</evidence>
<evidence type="ECO:0000256" key="11">
    <source>
        <dbReference type="ARBA" id="ARBA00023152"/>
    </source>
</evidence>
<dbReference type="InterPro" id="IPR011037">
    <property type="entry name" value="Pyrv_Knase-like_insert_dom_sf"/>
</dbReference>
<keyword evidence="5 13" id="KW-0808">Transferase</keyword>
<dbReference type="GO" id="GO:0016301">
    <property type="term" value="F:kinase activity"/>
    <property type="evidence" value="ECO:0007669"/>
    <property type="project" value="UniProtKB-KW"/>
</dbReference>
<comment type="cofactor">
    <cofactor evidence="1">
        <name>K(+)</name>
        <dbReference type="ChEBI" id="CHEBI:29103"/>
    </cofactor>
</comment>
<name>A0A914X2V2_9BILA</name>
<protein>
    <recommendedName>
        <fullName evidence="4 13">Pyruvate kinase</fullName>
        <ecNumber evidence="4 13">2.7.1.40</ecNumber>
    </recommendedName>
</protein>
<evidence type="ECO:0000256" key="6">
    <source>
        <dbReference type="ARBA" id="ARBA00022723"/>
    </source>
</evidence>
<dbReference type="InterPro" id="IPR040442">
    <property type="entry name" value="Pyrv_kinase-like_dom_sf"/>
</dbReference>
<evidence type="ECO:0000256" key="3">
    <source>
        <dbReference type="ARBA" id="ARBA00008663"/>
    </source>
</evidence>
<evidence type="ECO:0000256" key="5">
    <source>
        <dbReference type="ARBA" id="ARBA00022679"/>
    </source>
</evidence>
<dbReference type="Pfam" id="PF00224">
    <property type="entry name" value="PK"/>
    <property type="match status" value="1"/>
</dbReference>
<evidence type="ECO:0000313" key="17">
    <source>
        <dbReference type="WBParaSite" id="PSAMB.scaffold6251size9877.g28205.t1"/>
    </source>
</evidence>
<reference evidence="17" key="1">
    <citation type="submission" date="2022-11" db="UniProtKB">
        <authorList>
            <consortium name="WormBaseParasite"/>
        </authorList>
    </citation>
    <scope>IDENTIFICATION</scope>
</reference>
<keyword evidence="6" id="KW-0479">Metal-binding</keyword>
<dbReference type="AlphaFoldDB" id="A0A914X2V2"/>
<dbReference type="GO" id="GO:0004743">
    <property type="term" value="F:pyruvate kinase activity"/>
    <property type="evidence" value="ECO:0007669"/>
    <property type="project" value="UniProtKB-EC"/>
</dbReference>
<evidence type="ECO:0000256" key="9">
    <source>
        <dbReference type="ARBA" id="ARBA00022840"/>
    </source>
</evidence>
<comment type="similarity">
    <text evidence="3 13">Belongs to the pyruvate kinase family.</text>
</comment>
<dbReference type="Gene3D" id="2.40.33.10">
    <property type="entry name" value="PK beta-barrel domain-like"/>
    <property type="match status" value="1"/>
</dbReference>
<keyword evidence="12" id="KW-0670">Pyruvate</keyword>
<dbReference type="NCBIfam" id="TIGR01064">
    <property type="entry name" value="pyruv_kin"/>
    <property type="match status" value="1"/>
</dbReference>
<dbReference type="PRINTS" id="PR01050">
    <property type="entry name" value="PYRUVTKNASE"/>
</dbReference>
<accession>A0A914X2V2</accession>
<evidence type="ECO:0000259" key="15">
    <source>
        <dbReference type="Pfam" id="PF00224"/>
    </source>
</evidence>
<evidence type="ECO:0000256" key="4">
    <source>
        <dbReference type="ARBA" id="ARBA00012142"/>
    </source>
</evidence>
<keyword evidence="10 13" id="KW-0460">Magnesium</keyword>
<dbReference type="SUPFAM" id="SSF50800">
    <property type="entry name" value="PK beta-barrel domain-like"/>
    <property type="match status" value="1"/>
</dbReference>
<dbReference type="EC" id="2.7.1.40" evidence="4 13"/>
<dbReference type="InterPro" id="IPR015806">
    <property type="entry name" value="Pyrv_Knase_insert_dom_sf"/>
</dbReference>
<dbReference type="SUPFAM" id="SSF51621">
    <property type="entry name" value="Phosphoenolpyruvate/pyruvate domain"/>
    <property type="match status" value="1"/>
</dbReference>
<dbReference type="GO" id="GO:0000287">
    <property type="term" value="F:magnesium ion binding"/>
    <property type="evidence" value="ECO:0007669"/>
    <property type="project" value="InterPro"/>
</dbReference>
<dbReference type="PROSITE" id="PS00110">
    <property type="entry name" value="PYRUVATE_KINASE"/>
    <property type="match status" value="1"/>
</dbReference>
<evidence type="ECO:0000256" key="2">
    <source>
        <dbReference type="ARBA" id="ARBA00004997"/>
    </source>
</evidence>
<keyword evidence="11 13" id="KW-0324">Glycolysis</keyword>
<evidence type="ECO:0000256" key="8">
    <source>
        <dbReference type="ARBA" id="ARBA00022777"/>
    </source>
</evidence>
<dbReference type="PANTHER" id="PTHR11817">
    <property type="entry name" value="PYRUVATE KINASE"/>
    <property type="match status" value="1"/>
</dbReference>
<dbReference type="InterPro" id="IPR015813">
    <property type="entry name" value="Pyrv/PenolPyrv_kinase-like_dom"/>
</dbReference>
<comment type="catalytic activity">
    <reaction evidence="13">
        <text>pyruvate + ATP = phosphoenolpyruvate + ADP + H(+)</text>
        <dbReference type="Rhea" id="RHEA:18157"/>
        <dbReference type="ChEBI" id="CHEBI:15361"/>
        <dbReference type="ChEBI" id="CHEBI:15378"/>
        <dbReference type="ChEBI" id="CHEBI:30616"/>
        <dbReference type="ChEBI" id="CHEBI:58702"/>
        <dbReference type="ChEBI" id="CHEBI:456216"/>
        <dbReference type="EC" id="2.7.1.40"/>
    </reaction>
</comment>
<evidence type="ECO:0000256" key="1">
    <source>
        <dbReference type="ARBA" id="ARBA00001958"/>
    </source>
</evidence>
<keyword evidence="8 13" id="KW-0418">Kinase</keyword>
<dbReference type="Proteomes" id="UP000887566">
    <property type="component" value="Unplaced"/>
</dbReference>
<evidence type="ECO:0000256" key="7">
    <source>
        <dbReference type="ARBA" id="ARBA00022741"/>
    </source>
</evidence>
<proteinExistence type="inferred from homology"/>
<evidence type="ECO:0000256" key="12">
    <source>
        <dbReference type="ARBA" id="ARBA00023317"/>
    </source>
</evidence>
<dbReference type="InterPro" id="IPR018209">
    <property type="entry name" value="Pyrv_Knase_AS"/>
</dbReference>
<dbReference type="InterPro" id="IPR001697">
    <property type="entry name" value="Pyr_Knase"/>
</dbReference>
<dbReference type="GO" id="GO:0005524">
    <property type="term" value="F:ATP binding"/>
    <property type="evidence" value="ECO:0007669"/>
    <property type="project" value="UniProtKB-KW"/>
</dbReference>
<evidence type="ECO:0000256" key="13">
    <source>
        <dbReference type="RuleBase" id="RU000504"/>
    </source>
</evidence>
<keyword evidence="16" id="KW-1185">Reference proteome</keyword>
<dbReference type="InterPro" id="IPR015793">
    <property type="entry name" value="Pyrv_Knase_brl"/>
</dbReference>
<organism evidence="16 17">
    <name type="scientific">Plectus sambesii</name>
    <dbReference type="NCBI Taxonomy" id="2011161"/>
    <lineage>
        <taxon>Eukaryota</taxon>
        <taxon>Metazoa</taxon>
        <taxon>Ecdysozoa</taxon>
        <taxon>Nematoda</taxon>
        <taxon>Chromadorea</taxon>
        <taxon>Plectida</taxon>
        <taxon>Plectina</taxon>
        <taxon>Plectoidea</taxon>
        <taxon>Plectidae</taxon>
        <taxon>Plectus</taxon>
    </lineage>
</organism>
<feature type="domain" description="Pyruvate kinase barrel" evidence="15">
    <location>
        <begin position="96"/>
        <end position="356"/>
    </location>
</feature>
<dbReference type="Gene3D" id="3.20.20.60">
    <property type="entry name" value="Phosphoenolpyruvate-binding domains"/>
    <property type="match status" value="1"/>
</dbReference>
<feature type="region of interest" description="Disordered" evidence="14">
    <location>
        <begin position="19"/>
        <end position="47"/>
    </location>
</feature>
<keyword evidence="7" id="KW-0547">Nucleotide-binding</keyword>
<dbReference type="GO" id="GO:0030955">
    <property type="term" value="F:potassium ion binding"/>
    <property type="evidence" value="ECO:0007669"/>
    <property type="project" value="InterPro"/>
</dbReference>
<sequence length="356" mass="38542">MSDLIEGVQKLGNKILHLGAPSHSGNEAAEASDKVGEVHKVSEKTDRPPLRRKMTIEEEHAGDYFRQVQKIDHAPSSTYLEHLCKLDIKEPPHLVRKTGIICTIGPACASVEMLTKMIVNGMNIARLNFSHGSHEYHAGTIKNVREAADSFSEPRVVAIALDTKGPEIRTGLLAGGASAEIELVKDSSIRLTTDDHFANSGTIVNLYVDYKNITKVVTVGSRVFVDDGLISLIVEEILEEAIVCKVENGGMLGSRKGVNLPGTAVDLPAVSDKDCKDLLFGVEQNVDMVFASFIRSAEGVRTIRQVLGEKGKNIKIIAKIENQEGVDKADEIIAEADGVMVARGDLGIEIPAEKVF</sequence>